<dbReference type="GO" id="GO:0000977">
    <property type="term" value="F:RNA polymerase II transcription regulatory region sequence-specific DNA binding"/>
    <property type="evidence" value="ECO:0007669"/>
    <property type="project" value="TreeGrafter"/>
</dbReference>
<dbReference type="GO" id="GO:0000981">
    <property type="term" value="F:DNA-binding transcription factor activity, RNA polymerase II-specific"/>
    <property type="evidence" value="ECO:0007669"/>
    <property type="project" value="TreeGrafter"/>
</dbReference>
<organism evidence="3 4">
    <name type="scientific">Brachionus plicatilis</name>
    <name type="common">Marine rotifer</name>
    <name type="synonym">Brachionus muelleri</name>
    <dbReference type="NCBI Taxonomy" id="10195"/>
    <lineage>
        <taxon>Eukaryota</taxon>
        <taxon>Metazoa</taxon>
        <taxon>Spiralia</taxon>
        <taxon>Gnathifera</taxon>
        <taxon>Rotifera</taxon>
        <taxon>Eurotatoria</taxon>
        <taxon>Monogononta</taxon>
        <taxon>Pseudotrocha</taxon>
        <taxon>Ploima</taxon>
        <taxon>Brachionidae</taxon>
        <taxon>Brachionus</taxon>
    </lineage>
</organism>
<reference evidence="3 4" key="1">
    <citation type="journal article" date="2018" name="Sci. Rep.">
        <title>Genomic signatures of local adaptation to the degree of environmental predictability in rotifers.</title>
        <authorList>
            <person name="Franch-Gras L."/>
            <person name="Hahn C."/>
            <person name="Garcia-Roger E.M."/>
            <person name="Carmona M.J."/>
            <person name="Serra M."/>
            <person name="Gomez A."/>
        </authorList>
    </citation>
    <scope>NUCLEOTIDE SEQUENCE [LARGE SCALE GENOMIC DNA]</scope>
    <source>
        <strain evidence="3">HYR1</strain>
    </source>
</reference>
<evidence type="ECO:0000256" key="1">
    <source>
        <dbReference type="SAM" id="MobiDB-lite"/>
    </source>
</evidence>
<comment type="caution">
    <text evidence="3">The sequence shown here is derived from an EMBL/GenBank/DDBJ whole genome shotgun (WGS) entry which is preliminary data.</text>
</comment>
<dbReference type="GO" id="GO:0006986">
    <property type="term" value="P:response to unfolded protein"/>
    <property type="evidence" value="ECO:0007669"/>
    <property type="project" value="InterPro"/>
</dbReference>
<keyword evidence="4" id="KW-1185">Reference proteome</keyword>
<dbReference type="GO" id="GO:0005634">
    <property type="term" value="C:nucleus"/>
    <property type="evidence" value="ECO:0007669"/>
    <property type="project" value="TreeGrafter"/>
</dbReference>
<dbReference type="InterPro" id="IPR046347">
    <property type="entry name" value="bZIP_sf"/>
</dbReference>
<dbReference type="STRING" id="10195.A0A3M7RW33"/>
<feature type="compositionally biased region" description="Acidic residues" evidence="1">
    <location>
        <begin position="347"/>
        <end position="368"/>
    </location>
</feature>
<dbReference type="PANTHER" id="PTHR21552:SF2">
    <property type="entry name" value="CREB3 REGULATORY FACTOR"/>
    <property type="match status" value="1"/>
</dbReference>
<dbReference type="OrthoDB" id="8931646at2759"/>
<dbReference type="Proteomes" id="UP000276133">
    <property type="component" value="Unassembled WGS sequence"/>
</dbReference>
<feature type="compositionally biased region" description="Basic residues" evidence="1">
    <location>
        <begin position="390"/>
        <end position="403"/>
    </location>
</feature>
<dbReference type="AlphaFoldDB" id="A0A3M7RW33"/>
<dbReference type="InterPro" id="IPR004827">
    <property type="entry name" value="bZIP"/>
</dbReference>
<dbReference type="InterPro" id="IPR039165">
    <property type="entry name" value="CREBRF"/>
</dbReference>
<protein>
    <submittedName>
        <fullName evidence="3">CREBRF-like protein</fullName>
    </submittedName>
</protein>
<dbReference type="SUPFAM" id="SSF57959">
    <property type="entry name" value="Leucine zipper domain"/>
    <property type="match status" value="1"/>
</dbReference>
<feature type="compositionally biased region" description="Low complexity" evidence="1">
    <location>
        <begin position="369"/>
        <end position="378"/>
    </location>
</feature>
<feature type="domain" description="BZIP" evidence="2">
    <location>
        <begin position="562"/>
        <end position="576"/>
    </location>
</feature>
<feature type="region of interest" description="Disordered" evidence="1">
    <location>
        <begin position="390"/>
        <end position="430"/>
    </location>
</feature>
<accession>A0A3M7RW33</accession>
<dbReference type="PROSITE" id="PS00036">
    <property type="entry name" value="BZIP_BASIC"/>
    <property type="match status" value="1"/>
</dbReference>
<sequence>MNLFKNRRNLAKFLIAMTKSSPNISNQIHLNSEFRQMSNPIPIGSGQQQSMVANVNTASVLNWQPRLNQEDSTQFDPGIMDTSISPASYSLSPQHYQPQYHYQNQQPVYQFQHDIQFDLESLLVNTTLSDSTQSPFVNDEINPSFVFKSDLDLNNNGPFVAKPPPPRKLHHQLNQMSGHKQRNIMKIEEELDSEMQFLSAACSLPSNCDFQHLDAQRSDPVLTQLILNQNQTQPQQQEGSGSSGGGYQFGAGHHFGMEYAEHIYSSSLPANYLSFKRSNSPLLEAPANKRASATNLEQIVVKSELVEPLEEDRFGKLKLSSPILFDDNLNDFFLDQPSDLLGFKVEQDEESDDEEWDESDEESEEESEPAAVSVSSSSLPVNKTVKKLLNRKAKRQLQNKRAKRESDDEQSDFTDSDSNDSKKKALQSAPGSYVNSESLFDLMMSKNRDAYFWQYNIQSKGPKTKKVLTLRNKDPHLHRDFYDPVFQLQSLNAKSGSALNKLRKGDGNDVTPNAEKLYNLGNQIKDFIQKSYQMNAFAPVGNGASANLSASFGDGGERVNMKREKNKIASRACRLKKKAQHEANKIKLFGLNEEHIKFTVV</sequence>
<name>A0A3M7RW33_BRAPC</name>
<feature type="compositionally biased region" description="Acidic residues" evidence="1">
    <location>
        <begin position="407"/>
        <end position="418"/>
    </location>
</feature>
<dbReference type="EMBL" id="REGN01002512">
    <property type="protein sequence ID" value="RNA27659.1"/>
    <property type="molecule type" value="Genomic_DNA"/>
</dbReference>
<evidence type="ECO:0000313" key="3">
    <source>
        <dbReference type="EMBL" id="RNA27659.1"/>
    </source>
</evidence>
<evidence type="ECO:0000313" key="4">
    <source>
        <dbReference type="Proteomes" id="UP000276133"/>
    </source>
</evidence>
<proteinExistence type="predicted"/>
<dbReference type="PANTHER" id="PTHR21552">
    <property type="entry name" value="ADULT RETINA PROTEIN"/>
    <property type="match status" value="1"/>
</dbReference>
<feature type="region of interest" description="Disordered" evidence="1">
    <location>
        <begin position="346"/>
        <end position="378"/>
    </location>
</feature>
<gene>
    <name evidence="3" type="ORF">BpHYR1_039890</name>
</gene>
<evidence type="ECO:0000259" key="2">
    <source>
        <dbReference type="PROSITE" id="PS00036"/>
    </source>
</evidence>